<evidence type="ECO:0000259" key="15">
    <source>
        <dbReference type="PROSITE" id="PS50979"/>
    </source>
</evidence>
<evidence type="ECO:0000256" key="7">
    <source>
        <dbReference type="ARBA" id="ARBA00022741"/>
    </source>
</evidence>
<keyword evidence="13" id="KW-0276">Fatty acid metabolism</keyword>
<evidence type="ECO:0000256" key="1">
    <source>
        <dbReference type="ARBA" id="ARBA00003761"/>
    </source>
</evidence>
<dbReference type="NCBIfam" id="TIGR00514">
    <property type="entry name" value="accC"/>
    <property type="match status" value="1"/>
</dbReference>
<dbReference type="SUPFAM" id="SSF51246">
    <property type="entry name" value="Rudiment single hybrid motif"/>
    <property type="match status" value="1"/>
</dbReference>
<feature type="domain" description="Biotin carboxylation" evidence="15">
    <location>
        <begin position="1"/>
        <end position="445"/>
    </location>
</feature>
<dbReference type="GO" id="GO:0005524">
    <property type="term" value="F:ATP binding"/>
    <property type="evidence" value="ECO:0007669"/>
    <property type="project" value="UniProtKB-UniRule"/>
</dbReference>
<dbReference type="FunFam" id="3.30.1490.20:FF:000018">
    <property type="entry name" value="Biotin carboxylase"/>
    <property type="match status" value="1"/>
</dbReference>
<evidence type="ECO:0000259" key="14">
    <source>
        <dbReference type="PROSITE" id="PS50975"/>
    </source>
</evidence>
<keyword evidence="7 12" id="KW-0547">Nucleotide-binding</keyword>
<evidence type="ECO:0000256" key="5">
    <source>
        <dbReference type="ARBA" id="ARBA00022598"/>
    </source>
</evidence>
<dbReference type="AlphaFoldDB" id="A0A9D1K0Q2"/>
<dbReference type="InterPro" id="IPR004549">
    <property type="entry name" value="Acetyl_CoA_COase_biotin_COase"/>
</dbReference>
<dbReference type="SUPFAM" id="SSF56059">
    <property type="entry name" value="Glutathione synthetase ATP-binding domain-like"/>
    <property type="match status" value="1"/>
</dbReference>
<protein>
    <recommendedName>
        <fullName evidence="4 13">Biotin carboxylase</fullName>
        <ecNumber evidence="4 13">6.3.4.14</ecNumber>
    </recommendedName>
    <alternativeName>
        <fullName evidence="13">Acetyl-coenzyme A carboxylase biotin carboxylase subunit A</fullName>
    </alternativeName>
</protein>
<dbReference type="FunFam" id="3.30.470.20:FF:000028">
    <property type="entry name" value="Methylcrotonoyl-CoA carboxylase subunit alpha, mitochondrial"/>
    <property type="match status" value="1"/>
</dbReference>
<dbReference type="PROSITE" id="PS00867">
    <property type="entry name" value="CPSASE_2"/>
    <property type="match status" value="1"/>
</dbReference>
<reference evidence="16" key="1">
    <citation type="submission" date="2020-10" db="EMBL/GenBank/DDBJ databases">
        <authorList>
            <person name="Gilroy R."/>
        </authorList>
    </citation>
    <scope>NUCLEOTIDE SEQUENCE</scope>
    <source>
        <strain evidence="16">CHK199-13235</strain>
    </source>
</reference>
<dbReference type="InterPro" id="IPR011764">
    <property type="entry name" value="Biotin_carboxylation_dom"/>
</dbReference>
<comment type="function">
    <text evidence="1 13">This protein is a component of the acetyl coenzyme A carboxylase complex; first, biotin carboxylase catalyzes the carboxylation of the carrier protein and then the transcarboxylase transfers the carboxyl group to form malonyl-CoA.</text>
</comment>
<keyword evidence="13" id="KW-0444">Lipid biosynthesis</keyword>
<proteinExistence type="predicted"/>
<keyword evidence="8 12" id="KW-0067">ATP-binding</keyword>
<evidence type="ECO:0000256" key="11">
    <source>
        <dbReference type="ARBA" id="ARBA00048600"/>
    </source>
</evidence>
<keyword evidence="6" id="KW-0479">Metal-binding</keyword>
<dbReference type="NCBIfam" id="NF006367">
    <property type="entry name" value="PRK08591.1"/>
    <property type="match status" value="1"/>
</dbReference>
<evidence type="ECO:0000256" key="4">
    <source>
        <dbReference type="ARBA" id="ARBA00013263"/>
    </source>
</evidence>
<dbReference type="FunFam" id="3.40.50.20:FF:000010">
    <property type="entry name" value="Propionyl-CoA carboxylase subunit alpha"/>
    <property type="match status" value="1"/>
</dbReference>
<dbReference type="PROSITE" id="PS00866">
    <property type="entry name" value="CPSASE_1"/>
    <property type="match status" value="1"/>
</dbReference>
<evidence type="ECO:0000313" key="17">
    <source>
        <dbReference type="Proteomes" id="UP000824002"/>
    </source>
</evidence>
<dbReference type="InterPro" id="IPR011054">
    <property type="entry name" value="Rudment_hybrid_motif"/>
</dbReference>
<dbReference type="InterPro" id="IPR005482">
    <property type="entry name" value="Biotin_COase_C"/>
</dbReference>
<feature type="domain" description="ATP-grasp" evidence="14">
    <location>
        <begin position="120"/>
        <end position="316"/>
    </location>
</feature>
<organism evidence="16 17">
    <name type="scientific">Candidatus Merdivicinus excrementipullorum</name>
    <dbReference type="NCBI Taxonomy" id="2840867"/>
    <lineage>
        <taxon>Bacteria</taxon>
        <taxon>Bacillati</taxon>
        <taxon>Bacillota</taxon>
        <taxon>Clostridia</taxon>
        <taxon>Eubacteriales</taxon>
        <taxon>Oscillospiraceae</taxon>
        <taxon>Oscillospiraceae incertae sedis</taxon>
        <taxon>Candidatus Merdivicinus</taxon>
    </lineage>
</organism>
<dbReference type="Pfam" id="PF00289">
    <property type="entry name" value="Biotin_carb_N"/>
    <property type="match status" value="1"/>
</dbReference>
<sequence>MFHKILIANRGEIAVRIIRACREMGISTVAVFSEADRSALHAQIADEAICIGPAKTADSYLNVKAILAACELTGAEAVHPGFGFLSENANFARMCEKCGITFIGPPPSAMDRMGDKAVAKATMKAAGVPVVPGSDGEISSLEEAKAIAAEIGYPVMVKASAGGGGRGIRRVEDEAQLESAILTAKQEAKSFFGNDGIYLEKFIVDPRHVEIQIVADNYGNIVHLGERDCSLQRRNQKMIEECPCPVLTPALREKMGAAAVKAAAACGYRNVGTIEFLLSGENFYFMEMNTRIQVEHPITELVTGIDLVKTQIRIAAKEPLKLRQSDIHMTGHAIECRINAENPAEDFRPCPGRIAGLHMPGGPGIRIDSAMYQGCEISPWYDSMIAKLIAYAPTREEAMMKMKWALAEFLVEGVDTNIDFQLNLIKDADVEAANYDIGFLARRKDLLPRKP</sequence>
<dbReference type="InterPro" id="IPR005479">
    <property type="entry name" value="CPAse_ATP-bd"/>
</dbReference>
<evidence type="ECO:0000256" key="12">
    <source>
        <dbReference type="PROSITE-ProRule" id="PRU00409"/>
    </source>
</evidence>
<evidence type="ECO:0000313" key="16">
    <source>
        <dbReference type="EMBL" id="HIS77556.1"/>
    </source>
</evidence>
<name>A0A9D1K0Q2_9FIRM</name>
<evidence type="ECO:0000256" key="9">
    <source>
        <dbReference type="ARBA" id="ARBA00022842"/>
    </source>
</evidence>
<keyword evidence="13" id="KW-0275">Fatty acid biosynthesis</keyword>
<dbReference type="InterPro" id="IPR051602">
    <property type="entry name" value="ACC_Biotin_Carboxylase"/>
</dbReference>
<dbReference type="PROSITE" id="PS50975">
    <property type="entry name" value="ATP_GRASP"/>
    <property type="match status" value="1"/>
</dbReference>
<dbReference type="PROSITE" id="PS50979">
    <property type="entry name" value="BC"/>
    <property type="match status" value="1"/>
</dbReference>
<comment type="pathway">
    <text evidence="2 13">Lipid metabolism; malonyl-CoA biosynthesis; malonyl-CoA from acetyl-CoA: step 1/1.</text>
</comment>
<dbReference type="GO" id="GO:0006633">
    <property type="term" value="P:fatty acid biosynthetic process"/>
    <property type="evidence" value="ECO:0007669"/>
    <property type="project" value="UniProtKB-KW"/>
</dbReference>
<dbReference type="InterPro" id="IPR011761">
    <property type="entry name" value="ATP-grasp"/>
</dbReference>
<evidence type="ECO:0000256" key="6">
    <source>
        <dbReference type="ARBA" id="ARBA00022723"/>
    </source>
</evidence>
<dbReference type="Gene3D" id="3.30.470.20">
    <property type="entry name" value="ATP-grasp fold, B domain"/>
    <property type="match status" value="1"/>
</dbReference>
<keyword evidence="9" id="KW-0460">Magnesium</keyword>
<evidence type="ECO:0000256" key="3">
    <source>
        <dbReference type="ARBA" id="ARBA00011750"/>
    </source>
</evidence>
<dbReference type="EMBL" id="DVJP01000077">
    <property type="protein sequence ID" value="HIS77556.1"/>
    <property type="molecule type" value="Genomic_DNA"/>
</dbReference>
<dbReference type="PANTHER" id="PTHR48095:SF2">
    <property type="entry name" value="BIOTIN CARBOXYLASE, CHLOROPLASTIC"/>
    <property type="match status" value="1"/>
</dbReference>
<dbReference type="GO" id="GO:0046872">
    <property type="term" value="F:metal ion binding"/>
    <property type="evidence" value="ECO:0007669"/>
    <property type="project" value="UniProtKB-KW"/>
</dbReference>
<dbReference type="PANTHER" id="PTHR48095">
    <property type="entry name" value="PYRUVATE CARBOXYLASE SUBUNIT A"/>
    <property type="match status" value="1"/>
</dbReference>
<keyword evidence="10 13" id="KW-0092">Biotin</keyword>
<comment type="caution">
    <text evidence="16">The sequence shown here is derived from an EMBL/GenBank/DDBJ whole genome shotgun (WGS) entry which is preliminary data.</text>
</comment>
<dbReference type="SUPFAM" id="SSF52440">
    <property type="entry name" value="PreATP-grasp domain"/>
    <property type="match status" value="1"/>
</dbReference>
<dbReference type="SMART" id="SM00878">
    <property type="entry name" value="Biotin_carb_C"/>
    <property type="match status" value="1"/>
</dbReference>
<comment type="subunit">
    <text evidence="3 13">Acetyl-CoA carboxylase is a heterohexamer of biotin carboxyl carrier protein, biotin carboxylase and the two subunits of carboxyl transferase in a 2:2 complex.</text>
</comment>
<accession>A0A9D1K0Q2</accession>
<evidence type="ECO:0000256" key="8">
    <source>
        <dbReference type="ARBA" id="ARBA00022840"/>
    </source>
</evidence>
<dbReference type="InterPro" id="IPR005481">
    <property type="entry name" value="BC-like_N"/>
</dbReference>
<dbReference type="Pfam" id="PF02786">
    <property type="entry name" value="CPSase_L_D2"/>
    <property type="match status" value="1"/>
</dbReference>
<dbReference type="Pfam" id="PF02785">
    <property type="entry name" value="Biotin_carb_C"/>
    <property type="match status" value="1"/>
</dbReference>
<dbReference type="InterPro" id="IPR016185">
    <property type="entry name" value="PreATP-grasp_dom_sf"/>
</dbReference>
<evidence type="ECO:0000256" key="2">
    <source>
        <dbReference type="ARBA" id="ARBA00004956"/>
    </source>
</evidence>
<comment type="catalytic activity">
    <reaction evidence="11 13">
        <text>N(6)-biotinyl-L-lysyl-[protein] + hydrogencarbonate + ATP = N(6)-carboxybiotinyl-L-lysyl-[protein] + ADP + phosphate + H(+)</text>
        <dbReference type="Rhea" id="RHEA:13501"/>
        <dbReference type="Rhea" id="RHEA-COMP:10505"/>
        <dbReference type="Rhea" id="RHEA-COMP:10506"/>
        <dbReference type="ChEBI" id="CHEBI:15378"/>
        <dbReference type="ChEBI" id="CHEBI:17544"/>
        <dbReference type="ChEBI" id="CHEBI:30616"/>
        <dbReference type="ChEBI" id="CHEBI:43474"/>
        <dbReference type="ChEBI" id="CHEBI:83144"/>
        <dbReference type="ChEBI" id="CHEBI:83145"/>
        <dbReference type="ChEBI" id="CHEBI:456216"/>
        <dbReference type="EC" id="6.3.4.14"/>
    </reaction>
</comment>
<keyword evidence="5 13" id="KW-0436">Ligase</keyword>
<keyword evidence="13" id="KW-0443">Lipid metabolism</keyword>
<evidence type="ECO:0000256" key="13">
    <source>
        <dbReference type="RuleBase" id="RU365063"/>
    </source>
</evidence>
<dbReference type="EC" id="6.3.4.14" evidence="4 13"/>
<dbReference type="GO" id="GO:0004075">
    <property type="term" value="F:biotin carboxylase activity"/>
    <property type="evidence" value="ECO:0007669"/>
    <property type="project" value="UniProtKB-EC"/>
</dbReference>
<gene>
    <name evidence="16" type="primary">accC</name>
    <name evidence="16" type="ORF">IAB51_12225</name>
</gene>
<evidence type="ECO:0000256" key="10">
    <source>
        <dbReference type="ARBA" id="ARBA00023267"/>
    </source>
</evidence>
<reference evidence="16" key="2">
    <citation type="journal article" date="2021" name="PeerJ">
        <title>Extensive microbial diversity within the chicken gut microbiome revealed by metagenomics and culture.</title>
        <authorList>
            <person name="Gilroy R."/>
            <person name="Ravi A."/>
            <person name="Getino M."/>
            <person name="Pursley I."/>
            <person name="Horton D.L."/>
            <person name="Alikhan N.F."/>
            <person name="Baker D."/>
            <person name="Gharbi K."/>
            <person name="Hall N."/>
            <person name="Watson M."/>
            <person name="Adriaenssens E.M."/>
            <person name="Foster-Nyarko E."/>
            <person name="Jarju S."/>
            <person name="Secka A."/>
            <person name="Antonio M."/>
            <person name="Oren A."/>
            <person name="Chaudhuri R.R."/>
            <person name="La Ragione R."/>
            <person name="Hildebrand F."/>
            <person name="Pallen M.J."/>
        </authorList>
    </citation>
    <scope>NUCLEOTIDE SEQUENCE</scope>
    <source>
        <strain evidence="16">CHK199-13235</strain>
    </source>
</reference>
<dbReference type="Proteomes" id="UP000824002">
    <property type="component" value="Unassembled WGS sequence"/>
</dbReference>